<comment type="caution">
    <text evidence="1">The sequence shown here is derived from an EMBL/GenBank/DDBJ whole genome shotgun (WGS) entry which is preliminary data.</text>
</comment>
<dbReference type="AlphaFoldDB" id="A0ABC8RQZ5"/>
<sequence>MEGLNVMVANVLDHICFALKNWALVDQTRLYTIQTRPSFTGQAHSQRLKLGSQNQLLVSSKGSKTSFYGNDLGW</sequence>
<name>A0ABC8RQZ5_9AQUA</name>
<evidence type="ECO:0000313" key="2">
    <source>
        <dbReference type="Proteomes" id="UP001642360"/>
    </source>
</evidence>
<gene>
    <name evidence="1" type="ORF">ILEXP_LOCUS13781</name>
</gene>
<organism evidence="1 2">
    <name type="scientific">Ilex paraguariensis</name>
    <name type="common">yerba mate</name>
    <dbReference type="NCBI Taxonomy" id="185542"/>
    <lineage>
        <taxon>Eukaryota</taxon>
        <taxon>Viridiplantae</taxon>
        <taxon>Streptophyta</taxon>
        <taxon>Embryophyta</taxon>
        <taxon>Tracheophyta</taxon>
        <taxon>Spermatophyta</taxon>
        <taxon>Magnoliopsida</taxon>
        <taxon>eudicotyledons</taxon>
        <taxon>Gunneridae</taxon>
        <taxon>Pentapetalae</taxon>
        <taxon>asterids</taxon>
        <taxon>campanulids</taxon>
        <taxon>Aquifoliales</taxon>
        <taxon>Aquifoliaceae</taxon>
        <taxon>Ilex</taxon>
    </lineage>
</organism>
<dbReference type="EMBL" id="CAUOFW020001518">
    <property type="protein sequence ID" value="CAK9145965.1"/>
    <property type="molecule type" value="Genomic_DNA"/>
</dbReference>
<evidence type="ECO:0000313" key="1">
    <source>
        <dbReference type="EMBL" id="CAK9145965.1"/>
    </source>
</evidence>
<protein>
    <submittedName>
        <fullName evidence="1">Uncharacterized protein</fullName>
    </submittedName>
</protein>
<reference evidence="1 2" key="1">
    <citation type="submission" date="2024-02" db="EMBL/GenBank/DDBJ databases">
        <authorList>
            <person name="Vignale AGUSTIN F."/>
            <person name="Sosa J E."/>
            <person name="Modenutti C."/>
        </authorList>
    </citation>
    <scope>NUCLEOTIDE SEQUENCE [LARGE SCALE GENOMIC DNA]</scope>
</reference>
<keyword evidence="2" id="KW-1185">Reference proteome</keyword>
<proteinExistence type="predicted"/>
<dbReference type="Proteomes" id="UP001642360">
    <property type="component" value="Unassembled WGS sequence"/>
</dbReference>
<accession>A0ABC8RQZ5</accession>